<dbReference type="PANTHER" id="PTHR43633:SF1">
    <property type="entry name" value="ALCOHOL DEHYDROGENASE YQHD"/>
    <property type="match status" value="1"/>
</dbReference>
<dbReference type="PANTHER" id="PTHR43633">
    <property type="entry name" value="ALCOHOL DEHYDROGENASE YQHD"/>
    <property type="match status" value="1"/>
</dbReference>
<dbReference type="SUPFAM" id="SSF56796">
    <property type="entry name" value="Dehydroquinate synthase-like"/>
    <property type="match status" value="1"/>
</dbReference>
<dbReference type="CDD" id="cd08187">
    <property type="entry name" value="BDH"/>
    <property type="match status" value="1"/>
</dbReference>
<protein>
    <submittedName>
        <fullName evidence="4">Iron-containing alcohol dehydrogenase</fullName>
    </submittedName>
</protein>
<name>A0ABX7QLG0_9GAMM</name>
<dbReference type="Proteomes" id="UP000662770">
    <property type="component" value="Chromosome"/>
</dbReference>
<evidence type="ECO:0000256" key="1">
    <source>
        <dbReference type="ARBA" id="ARBA00023002"/>
    </source>
</evidence>
<evidence type="ECO:0000313" key="5">
    <source>
        <dbReference type="Proteomes" id="UP000662770"/>
    </source>
</evidence>
<keyword evidence="5" id="KW-1185">Reference proteome</keyword>
<dbReference type="EMBL" id="CP071503">
    <property type="protein sequence ID" value="QSX32104.1"/>
    <property type="molecule type" value="Genomic_DNA"/>
</dbReference>
<dbReference type="InterPro" id="IPR018211">
    <property type="entry name" value="ADH_Fe_CS"/>
</dbReference>
<feature type="domain" description="Fe-containing alcohol dehydrogenase-like C-terminal" evidence="3">
    <location>
        <begin position="187"/>
        <end position="357"/>
    </location>
</feature>
<dbReference type="Gene3D" id="1.20.1090.10">
    <property type="entry name" value="Dehydroquinate synthase-like - alpha domain"/>
    <property type="match status" value="1"/>
</dbReference>
<dbReference type="RefSeq" id="WP_207353349.1">
    <property type="nucleotide sequence ID" value="NZ_CP071503.1"/>
</dbReference>
<dbReference type="Pfam" id="PF25137">
    <property type="entry name" value="ADH_Fe_C"/>
    <property type="match status" value="1"/>
</dbReference>
<reference evidence="4 5" key="1">
    <citation type="submission" date="2021-03" db="EMBL/GenBank/DDBJ databases">
        <title>Novel species identification of genus Shewanella.</title>
        <authorList>
            <person name="Liu G."/>
            <person name="Zhang Q."/>
        </authorList>
    </citation>
    <scope>NUCLEOTIDE SEQUENCE [LARGE SCALE GENOMIC DNA]</scope>
    <source>
        <strain evidence="4 5">FJAT-51800</strain>
    </source>
</reference>
<keyword evidence="1" id="KW-0560">Oxidoreductase</keyword>
<dbReference type="InterPro" id="IPR056798">
    <property type="entry name" value="ADH_Fe_C"/>
</dbReference>
<proteinExistence type="predicted"/>
<sequence>MFSFEFYNPTRLVFGKDSVNSLDDLLPSTARILVLYGGSSAERTGTLAEVRHALGDRVVFEFAGVEPNPTYETLSKAVELVRQEYIDYLLAVGGGSVIDGSKFVAAAAKFEGDSWNILEAWGSNVVEALPLGVVLTLPATGSEMNNAAVITKAESKTKALLATPHVFPQFAILDPTKTYTLPARQLANGVVDAFVHVIEQYLTYPVGASVQDRFAEGILQTLVEIGPKVVFEPADFDSRANLMMSATLALNGLIGSGVPHDWATHFIGHELTALYEIDHARTLAVILPSLLNARREQKKAKLLQYGERVWGITTGHDEQRIDLAISKTKAFFESLGVKTSLSAYGLGTSAIEDVVANLEKHRMTALGEQQEITPVVARKILMASL</sequence>
<dbReference type="Gene3D" id="3.40.50.1970">
    <property type="match status" value="1"/>
</dbReference>
<dbReference type="PROSITE" id="PS00060">
    <property type="entry name" value="ADH_IRON_2"/>
    <property type="match status" value="1"/>
</dbReference>
<dbReference type="InterPro" id="IPR044731">
    <property type="entry name" value="BDH-like"/>
</dbReference>
<organism evidence="4 5">
    <name type="scientific">Shewanella avicenniae</name>
    <dbReference type="NCBI Taxonomy" id="2814294"/>
    <lineage>
        <taxon>Bacteria</taxon>
        <taxon>Pseudomonadati</taxon>
        <taxon>Pseudomonadota</taxon>
        <taxon>Gammaproteobacteria</taxon>
        <taxon>Alteromonadales</taxon>
        <taxon>Shewanellaceae</taxon>
        <taxon>Shewanella</taxon>
    </lineage>
</organism>
<gene>
    <name evidence="4" type="ORF">JYB87_09915</name>
</gene>
<evidence type="ECO:0000259" key="3">
    <source>
        <dbReference type="Pfam" id="PF25137"/>
    </source>
</evidence>
<accession>A0ABX7QLG0</accession>
<dbReference type="PROSITE" id="PS00913">
    <property type="entry name" value="ADH_IRON_1"/>
    <property type="match status" value="1"/>
</dbReference>
<dbReference type="InterPro" id="IPR001670">
    <property type="entry name" value="ADH_Fe/GldA"/>
</dbReference>
<feature type="domain" description="Alcohol dehydrogenase iron-type/glycerol dehydrogenase GldA" evidence="2">
    <location>
        <begin position="9"/>
        <end position="175"/>
    </location>
</feature>
<dbReference type="Pfam" id="PF00465">
    <property type="entry name" value="Fe-ADH"/>
    <property type="match status" value="1"/>
</dbReference>
<evidence type="ECO:0000313" key="4">
    <source>
        <dbReference type="EMBL" id="QSX32104.1"/>
    </source>
</evidence>
<evidence type="ECO:0000259" key="2">
    <source>
        <dbReference type="Pfam" id="PF00465"/>
    </source>
</evidence>